<dbReference type="HOGENOM" id="CLU_2651527_0_0_3"/>
<dbReference type="AlphaFoldDB" id="A2C654"/>
<evidence type="ECO:0000313" key="2">
    <source>
        <dbReference type="EMBL" id="ABM76964.1"/>
    </source>
</evidence>
<name>A2C654_PROM3</name>
<sequence length="76" mass="8060">MVDVIFTENFSWLQLASLLASPPQFFCEHKGFSVAHSCDSKTLTLLRHLAVDGVAAIFPTGVVVLCVIAAVAVDAA</sequence>
<dbReference type="KEGG" id="pmf:P9303_02091"/>
<evidence type="ECO:0000256" key="1">
    <source>
        <dbReference type="SAM" id="Phobius"/>
    </source>
</evidence>
<keyword evidence="1" id="KW-0812">Transmembrane</keyword>
<accession>A2C654</accession>
<reference evidence="2 3" key="1">
    <citation type="journal article" date="2007" name="PLoS Genet.">
        <title>Patterns and implications of gene gain and loss in the evolution of Prochlorococcus.</title>
        <authorList>
            <person name="Kettler G.C."/>
            <person name="Martiny A.C."/>
            <person name="Huang K."/>
            <person name="Zucker J."/>
            <person name="Coleman M.L."/>
            <person name="Rodrigue S."/>
            <person name="Chen F."/>
            <person name="Lapidus A."/>
            <person name="Ferriera S."/>
            <person name="Johnson J."/>
            <person name="Steglich C."/>
            <person name="Church G.M."/>
            <person name="Richardson P."/>
            <person name="Chisholm S.W."/>
        </authorList>
    </citation>
    <scope>NUCLEOTIDE SEQUENCE [LARGE SCALE GENOMIC DNA]</scope>
    <source>
        <strain evidence="2 3">MIT 9303</strain>
    </source>
</reference>
<keyword evidence="1" id="KW-1133">Transmembrane helix</keyword>
<protein>
    <submittedName>
        <fullName evidence="2">Uncharacterized protein</fullName>
    </submittedName>
</protein>
<dbReference type="EMBL" id="CP000554">
    <property type="protein sequence ID" value="ABM76964.1"/>
    <property type="molecule type" value="Genomic_DNA"/>
</dbReference>
<keyword evidence="1" id="KW-0472">Membrane</keyword>
<evidence type="ECO:0000313" key="3">
    <source>
        <dbReference type="Proteomes" id="UP000002274"/>
    </source>
</evidence>
<dbReference type="BioCyc" id="PMAR59922:G1G80-201-MONOMER"/>
<gene>
    <name evidence="2" type="ordered locus">P9303_02091</name>
</gene>
<dbReference type="Proteomes" id="UP000002274">
    <property type="component" value="Chromosome"/>
</dbReference>
<dbReference type="STRING" id="59922.P9303_02091"/>
<proteinExistence type="predicted"/>
<feature type="transmembrane region" description="Helical" evidence="1">
    <location>
        <begin position="49"/>
        <end position="73"/>
    </location>
</feature>
<organism evidence="2 3">
    <name type="scientific">Prochlorococcus marinus (strain MIT 9303)</name>
    <dbReference type="NCBI Taxonomy" id="59922"/>
    <lineage>
        <taxon>Bacteria</taxon>
        <taxon>Bacillati</taxon>
        <taxon>Cyanobacteriota</taxon>
        <taxon>Cyanophyceae</taxon>
        <taxon>Synechococcales</taxon>
        <taxon>Prochlorococcaceae</taxon>
        <taxon>Prochlorococcus</taxon>
    </lineage>
</organism>